<name>A0AAC9WGE4_9CLOT</name>
<dbReference type="Gene3D" id="2.40.50.180">
    <property type="entry name" value="CheA-289, Domain 4"/>
    <property type="match status" value="1"/>
</dbReference>
<dbReference type="SMART" id="SM00260">
    <property type="entry name" value="CheW"/>
    <property type="match status" value="1"/>
</dbReference>
<dbReference type="FunFam" id="2.40.50.180:FF:000002">
    <property type="entry name" value="Chemotaxis protein CheW"/>
    <property type="match status" value="1"/>
</dbReference>
<comment type="subcellular location">
    <subcellularLocation>
        <location evidence="1">Cytoplasm</location>
    </subcellularLocation>
</comment>
<dbReference type="Proteomes" id="UP000192478">
    <property type="component" value="Chromosome"/>
</dbReference>
<dbReference type="GO" id="GO:0007165">
    <property type="term" value="P:signal transduction"/>
    <property type="evidence" value="ECO:0007669"/>
    <property type="project" value="InterPro"/>
</dbReference>
<keyword evidence="3" id="KW-0963">Cytoplasm</keyword>
<evidence type="ECO:0000256" key="2">
    <source>
        <dbReference type="ARBA" id="ARBA00021483"/>
    </source>
</evidence>
<dbReference type="InterPro" id="IPR036061">
    <property type="entry name" value="CheW-like_dom_sf"/>
</dbReference>
<sequence length="150" mass="17175">MDNHTGIINQYVVFQLDEEYYGIAIHLVETIEKVSEITRLPNAPYYVKGVINLRGEVIPVVDLRKRFKMEEKPLTEESRIIILSLDEMIVGILVDSSSEVITMEKEDIENANNIISAFEDDYIKGIGKVEGRIIVILDILKILKQEIQEV</sequence>
<dbReference type="CDD" id="cd00732">
    <property type="entry name" value="CheW"/>
    <property type="match status" value="1"/>
</dbReference>
<keyword evidence="4" id="KW-0145">Chemotaxis</keyword>
<evidence type="ECO:0000313" key="6">
    <source>
        <dbReference type="EMBL" id="ARE87838.1"/>
    </source>
</evidence>
<evidence type="ECO:0000256" key="3">
    <source>
        <dbReference type="ARBA" id="ARBA00022490"/>
    </source>
</evidence>
<dbReference type="RefSeq" id="WP_169824234.1">
    <property type="nucleotide sequence ID" value="NZ_CP017603.1"/>
</dbReference>
<feature type="domain" description="CheW-like" evidence="5">
    <location>
        <begin position="8"/>
        <end position="148"/>
    </location>
</feature>
<protein>
    <recommendedName>
        <fullName evidence="2">Chemotaxis protein CheW</fullName>
    </recommendedName>
</protein>
<evidence type="ECO:0000259" key="5">
    <source>
        <dbReference type="PROSITE" id="PS50851"/>
    </source>
</evidence>
<dbReference type="PANTHER" id="PTHR22617">
    <property type="entry name" value="CHEMOTAXIS SENSOR HISTIDINE KINASE-RELATED"/>
    <property type="match status" value="1"/>
</dbReference>
<evidence type="ECO:0000256" key="1">
    <source>
        <dbReference type="ARBA" id="ARBA00004496"/>
    </source>
</evidence>
<dbReference type="AlphaFoldDB" id="A0AAC9WGE4"/>
<dbReference type="PANTHER" id="PTHR22617:SF23">
    <property type="entry name" value="CHEMOTAXIS PROTEIN CHEW"/>
    <property type="match status" value="1"/>
</dbReference>
<dbReference type="InterPro" id="IPR039315">
    <property type="entry name" value="CheW"/>
</dbReference>
<reference evidence="6 7" key="1">
    <citation type="submission" date="2017-03" db="EMBL/GenBank/DDBJ databases">
        <title>Complete sequence of Clostridium formicaceticum DSM 92.</title>
        <authorList>
            <person name="Poehlein A."/>
            <person name="Karl M."/>
            <person name="Bengelsdorf F.R."/>
            <person name="Duerre P."/>
            <person name="Daniel R."/>
        </authorList>
    </citation>
    <scope>NUCLEOTIDE SEQUENCE [LARGE SCALE GENOMIC DNA]</scope>
    <source>
        <strain evidence="6 7">DSM 92</strain>
    </source>
</reference>
<dbReference type="PROSITE" id="PS50851">
    <property type="entry name" value="CHEW"/>
    <property type="match status" value="1"/>
</dbReference>
<evidence type="ECO:0000256" key="4">
    <source>
        <dbReference type="ARBA" id="ARBA00022500"/>
    </source>
</evidence>
<proteinExistence type="predicted"/>
<dbReference type="Gene3D" id="2.30.30.40">
    <property type="entry name" value="SH3 Domains"/>
    <property type="match status" value="1"/>
</dbReference>
<organism evidence="6 7">
    <name type="scientific">Clostridium formicaceticum</name>
    <dbReference type="NCBI Taxonomy" id="1497"/>
    <lineage>
        <taxon>Bacteria</taxon>
        <taxon>Bacillati</taxon>
        <taxon>Bacillota</taxon>
        <taxon>Clostridia</taxon>
        <taxon>Eubacteriales</taxon>
        <taxon>Clostridiaceae</taxon>
        <taxon>Clostridium</taxon>
    </lineage>
</organism>
<dbReference type="SUPFAM" id="SSF50341">
    <property type="entry name" value="CheW-like"/>
    <property type="match status" value="1"/>
</dbReference>
<dbReference type="EMBL" id="CP020559">
    <property type="protein sequence ID" value="ARE87838.1"/>
    <property type="molecule type" value="Genomic_DNA"/>
</dbReference>
<dbReference type="InterPro" id="IPR002545">
    <property type="entry name" value="CheW-lke_dom"/>
</dbReference>
<gene>
    <name evidence="6" type="primary">cheW_2</name>
    <name evidence="6" type="ORF">CLFO_22380</name>
</gene>
<evidence type="ECO:0000313" key="7">
    <source>
        <dbReference type="Proteomes" id="UP000192478"/>
    </source>
</evidence>
<accession>A0AAC9WGE4</accession>
<dbReference type="GO" id="GO:0005829">
    <property type="term" value="C:cytosol"/>
    <property type="evidence" value="ECO:0007669"/>
    <property type="project" value="TreeGrafter"/>
</dbReference>
<dbReference type="GO" id="GO:0006935">
    <property type="term" value="P:chemotaxis"/>
    <property type="evidence" value="ECO:0007669"/>
    <property type="project" value="UniProtKB-KW"/>
</dbReference>
<dbReference type="Pfam" id="PF01584">
    <property type="entry name" value="CheW"/>
    <property type="match status" value="1"/>
</dbReference>